<evidence type="ECO:0000259" key="5">
    <source>
        <dbReference type="PROSITE" id="PS50949"/>
    </source>
</evidence>
<dbReference type="RefSeq" id="WP_032818722.1">
    <property type="nucleotide sequence ID" value="NZ_MLKQ01000175.1"/>
</dbReference>
<dbReference type="InterPro" id="IPR036388">
    <property type="entry name" value="WH-like_DNA-bd_sf"/>
</dbReference>
<comment type="caution">
    <text evidence="6">The sequence shown here is derived from an EMBL/GenBank/DDBJ whole genome shotgun (WGS) entry which is preliminary data.</text>
</comment>
<dbReference type="Pfam" id="PF00392">
    <property type="entry name" value="GntR"/>
    <property type="match status" value="1"/>
</dbReference>
<dbReference type="PRINTS" id="PR00035">
    <property type="entry name" value="HTHGNTR"/>
</dbReference>
<dbReference type="GO" id="GO:0003677">
    <property type="term" value="F:DNA binding"/>
    <property type="evidence" value="ECO:0007669"/>
    <property type="project" value="UniProtKB-KW"/>
</dbReference>
<evidence type="ECO:0000313" key="6">
    <source>
        <dbReference type="EMBL" id="OIM21051.1"/>
    </source>
</evidence>
<dbReference type="InterPro" id="IPR000524">
    <property type="entry name" value="Tscrpt_reg_HTH_GntR"/>
</dbReference>
<keyword evidence="3" id="KW-0238">DNA-binding</keyword>
<dbReference type="Gene3D" id="1.10.10.10">
    <property type="entry name" value="Winged helix-like DNA-binding domain superfamily/Winged helix DNA-binding domain"/>
    <property type="match status" value="1"/>
</dbReference>
<dbReference type="FunFam" id="3.40.1410.10:FF:000008">
    <property type="entry name" value="Transcriptional regulator, GntR family"/>
    <property type="match status" value="1"/>
</dbReference>
<evidence type="ECO:0000256" key="3">
    <source>
        <dbReference type="ARBA" id="ARBA00023125"/>
    </source>
</evidence>
<organism evidence="6 7">
    <name type="scientific">Oenococcus oeni</name>
    <name type="common">Leuconostoc oenos</name>
    <dbReference type="NCBI Taxonomy" id="1247"/>
    <lineage>
        <taxon>Bacteria</taxon>
        <taxon>Bacillati</taxon>
        <taxon>Bacillota</taxon>
        <taxon>Bacilli</taxon>
        <taxon>Lactobacillales</taxon>
        <taxon>Lactobacillaceae</taxon>
        <taxon>Oenococcus</taxon>
    </lineage>
</organism>
<accession>A0A6N4A5V0</accession>
<dbReference type="SUPFAM" id="SSF46785">
    <property type="entry name" value="Winged helix' DNA-binding domain"/>
    <property type="match status" value="1"/>
</dbReference>
<dbReference type="EMBL" id="MLOK01000044">
    <property type="protein sequence ID" value="OIM21051.1"/>
    <property type="molecule type" value="Genomic_DNA"/>
</dbReference>
<name>A0A6N4A5V0_OENOE</name>
<dbReference type="CDD" id="cd07377">
    <property type="entry name" value="WHTH_GntR"/>
    <property type="match status" value="1"/>
</dbReference>
<dbReference type="InterPro" id="IPR011663">
    <property type="entry name" value="UTRA"/>
</dbReference>
<evidence type="ECO:0000256" key="2">
    <source>
        <dbReference type="ARBA" id="ARBA00023015"/>
    </source>
</evidence>
<dbReference type="GO" id="GO:0045892">
    <property type="term" value="P:negative regulation of DNA-templated transcription"/>
    <property type="evidence" value="ECO:0007669"/>
    <property type="project" value="TreeGrafter"/>
</dbReference>
<dbReference type="PROSITE" id="PS50949">
    <property type="entry name" value="HTH_GNTR"/>
    <property type="match status" value="1"/>
</dbReference>
<dbReference type="InterPro" id="IPR036390">
    <property type="entry name" value="WH_DNA-bd_sf"/>
</dbReference>
<gene>
    <name evidence="6" type="ORF">ATX59_05925</name>
</gene>
<dbReference type="Pfam" id="PF07702">
    <property type="entry name" value="UTRA"/>
    <property type="match status" value="1"/>
</dbReference>
<keyword evidence="2" id="KW-0805">Transcription regulation</keyword>
<evidence type="ECO:0000313" key="7">
    <source>
        <dbReference type="Proteomes" id="UP000181728"/>
    </source>
</evidence>
<keyword evidence="1" id="KW-0678">Repressor</keyword>
<dbReference type="GO" id="GO:0003700">
    <property type="term" value="F:DNA-binding transcription factor activity"/>
    <property type="evidence" value="ECO:0007669"/>
    <property type="project" value="InterPro"/>
</dbReference>
<dbReference type="Proteomes" id="UP000181728">
    <property type="component" value="Unassembled WGS sequence"/>
</dbReference>
<evidence type="ECO:0000256" key="1">
    <source>
        <dbReference type="ARBA" id="ARBA00022491"/>
    </source>
</evidence>
<dbReference type="SUPFAM" id="SSF64288">
    <property type="entry name" value="Chorismate lyase-like"/>
    <property type="match status" value="1"/>
</dbReference>
<keyword evidence="4" id="KW-0804">Transcription</keyword>
<dbReference type="AlphaFoldDB" id="A0A6N4A5V0"/>
<dbReference type="SMART" id="SM00345">
    <property type="entry name" value="HTH_GNTR"/>
    <property type="match status" value="1"/>
</dbReference>
<dbReference type="PANTHER" id="PTHR44846:SF5">
    <property type="entry name" value="HTH-TYPE TRANSCRIPTIONAL REGULATOR GMUR"/>
    <property type="match status" value="1"/>
</dbReference>
<dbReference type="InterPro" id="IPR028978">
    <property type="entry name" value="Chorismate_lyase_/UTRA_dom_sf"/>
</dbReference>
<protein>
    <submittedName>
        <fullName evidence="6">GntR family transcriptional regulator</fullName>
    </submittedName>
</protein>
<dbReference type="SMART" id="SM00866">
    <property type="entry name" value="UTRA"/>
    <property type="match status" value="1"/>
</dbReference>
<sequence>MAKYIEIANTLRTSISNHEYKNNDPFPDQQALSKKFSTSRMTIQKALNILKTEGLIYSKQGSGTFVSSNADLIEQTDLEINQYIGTTDLFGKTHKINSKIIKFTIRYPDKSEQNALRLSKKDLIYDITRLRIVDEEPYVLEYTKMPVKVIPGISDDILKKSIYHYIKSDLNLKIGSAFRKIRADKPNLFDKKFLNCKNEDPILEITQTAFLNSDIPFEFSRVRYRYDKGNMVVFVKSSFER</sequence>
<reference evidence="6 7" key="1">
    <citation type="journal article" date="2016" name="BMC Genomics">
        <title>Consensus pan-genome assembly of the specialised wine bacterium Oenococcus oeni.</title>
        <authorList>
            <person name="Sternes P.R."/>
            <person name="Borneman A.R."/>
        </authorList>
    </citation>
    <scope>NUCLEOTIDE SEQUENCE [LARGE SCALE GENOMIC DNA]</scope>
    <source>
        <strain evidence="6 7">AWRIB661</strain>
    </source>
</reference>
<dbReference type="PANTHER" id="PTHR44846">
    <property type="entry name" value="MANNOSYL-D-GLYCERATE TRANSPORT/METABOLISM SYSTEM REPRESSOR MNGR-RELATED"/>
    <property type="match status" value="1"/>
</dbReference>
<evidence type="ECO:0000256" key="4">
    <source>
        <dbReference type="ARBA" id="ARBA00023163"/>
    </source>
</evidence>
<dbReference type="InterPro" id="IPR050679">
    <property type="entry name" value="Bact_HTH_transcr_reg"/>
</dbReference>
<dbReference type="Gene3D" id="3.40.1410.10">
    <property type="entry name" value="Chorismate lyase-like"/>
    <property type="match status" value="1"/>
</dbReference>
<feature type="domain" description="HTH gntR-type" evidence="5">
    <location>
        <begin position="1"/>
        <end position="69"/>
    </location>
</feature>
<proteinExistence type="predicted"/>